<dbReference type="GO" id="GO:0016020">
    <property type="term" value="C:membrane"/>
    <property type="evidence" value="ECO:0007669"/>
    <property type="project" value="GOC"/>
</dbReference>
<dbReference type="EMBL" id="KZ819634">
    <property type="protein sequence ID" value="PWN94343.1"/>
    <property type="molecule type" value="Genomic_DNA"/>
</dbReference>
<feature type="compositionally biased region" description="Low complexity" evidence="3">
    <location>
        <begin position="743"/>
        <end position="766"/>
    </location>
</feature>
<dbReference type="InterPro" id="IPR029044">
    <property type="entry name" value="Nucleotide-diphossugar_trans"/>
</dbReference>
<dbReference type="GeneID" id="37047419"/>
<keyword evidence="4" id="KW-0812">Transmembrane</keyword>
<dbReference type="GO" id="GO:0051999">
    <property type="term" value="P:mannosyl-inositol phosphorylceramide biosynthetic process"/>
    <property type="evidence" value="ECO:0007669"/>
    <property type="project" value="TreeGrafter"/>
</dbReference>
<dbReference type="PANTHER" id="PTHR32385">
    <property type="entry name" value="MANNOSYL PHOSPHORYLINOSITOL CERAMIDE SYNTHASE"/>
    <property type="match status" value="1"/>
</dbReference>
<feature type="compositionally biased region" description="Basic and acidic residues" evidence="3">
    <location>
        <begin position="141"/>
        <end position="154"/>
    </location>
</feature>
<evidence type="ECO:0000256" key="1">
    <source>
        <dbReference type="ARBA" id="ARBA00009003"/>
    </source>
</evidence>
<feature type="compositionally biased region" description="Polar residues" evidence="3">
    <location>
        <begin position="656"/>
        <end position="671"/>
    </location>
</feature>
<feature type="compositionally biased region" description="Low complexity" evidence="3">
    <location>
        <begin position="476"/>
        <end position="491"/>
    </location>
</feature>
<dbReference type="PANTHER" id="PTHR32385:SF15">
    <property type="entry name" value="INOSITOL PHOSPHOCERAMIDE MANNOSYLTRANSFERASE 1"/>
    <property type="match status" value="1"/>
</dbReference>
<dbReference type="GO" id="GO:0000030">
    <property type="term" value="F:mannosyltransferase activity"/>
    <property type="evidence" value="ECO:0007669"/>
    <property type="project" value="TreeGrafter"/>
</dbReference>
<evidence type="ECO:0000313" key="5">
    <source>
        <dbReference type="EMBL" id="PWN94343.1"/>
    </source>
</evidence>
<reference evidence="5" key="1">
    <citation type="journal article" date="2018" name="Mol. Biol. Evol.">
        <title>Broad Genomic Sampling Reveals a Smut Pathogenic Ancestry of the Fungal Clade Ustilaginomycotina.</title>
        <authorList>
            <person name="Kijpornyongpan T."/>
            <person name="Mondo S.J."/>
            <person name="Barry K."/>
            <person name="Sandor L."/>
            <person name="Lee J."/>
            <person name="Lipzen A."/>
            <person name="Pangilinan J."/>
            <person name="LaButti K."/>
            <person name="Hainaut M."/>
            <person name="Henrissat B."/>
            <person name="Grigoriev I.V."/>
            <person name="Spatafora J.W."/>
            <person name="Aime M.C."/>
        </authorList>
    </citation>
    <scope>NUCLEOTIDE SEQUENCE [LARGE SCALE GENOMIC DNA]</scope>
    <source>
        <strain evidence="5">MCA 4198</strain>
    </source>
</reference>
<dbReference type="RefSeq" id="XP_025381541.1">
    <property type="nucleotide sequence ID" value="XM_025525503.1"/>
</dbReference>
<feature type="region of interest" description="Disordered" evidence="3">
    <location>
        <begin position="127"/>
        <end position="154"/>
    </location>
</feature>
<feature type="compositionally biased region" description="Polar residues" evidence="3">
    <location>
        <begin position="836"/>
        <end position="856"/>
    </location>
</feature>
<keyword evidence="4" id="KW-1133">Transmembrane helix</keyword>
<comment type="similarity">
    <text evidence="1">Belongs to the glycosyltransferase 32 family.</text>
</comment>
<keyword evidence="6" id="KW-1185">Reference proteome</keyword>
<organism evidence="5 6">
    <name type="scientific">Acaromyces ingoldii</name>
    <dbReference type="NCBI Taxonomy" id="215250"/>
    <lineage>
        <taxon>Eukaryota</taxon>
        <taxon>Fungi</taxon>
        <taxon>Dikarya</taxon>
        <taxon>Basidiomycota</taxon>
        <taxon>Ustilaginomycotina</taxon>
        <taxon>Exobasidiomycetes</taxon>
        <taxon>Exobasidiales</taxon>
        <taxon>Cryptobasidiaceae</taxon>
        <taxon>Acaromyces</taxon>
    </lineage>
</organism>
<dbReference type="Pfam" id="PF04488">
    <property type="entry name" value="Gly_transf_sug"/>
    <property type="match status" value="1"/>
</dbReference>
<protein>
    <recommendedName>
        <fullName evidence="7">Glycosyltransferase family 32 protein</fullName>
    </recommendedName>
</protein>
<dbReference type="SUPFAM" id="SSF53448">
    <property type="entry name" value="Nucleotide-diphospho-sugar transferases"/>
    <property type="match status" value="1"/>
</dbReference>
<dbReference type="FunFam" id="3.90.550.20:FF:000005">
    <property type="entry name" value="Unplaced genomic scaffold supercont1.17, whole genome shotgun sequence"/>
    <property type="match status" value="1"/>
</dbReference>
<feature type="region of interest" description="Disordered" evidence="3">
    <location>
        <begin position="421"/>
        <end position="537"/>
    </location>
</feature>
<gene>
    <name evidence="5" type="ORF">FA10DRAFT_46966</name>
</gene>
<evidence type="ECO:0000313" key="6">
    <source>
        <dbReference type="Proteomes" id="UP000245768"/>
    </source>
</evidence>
<feature type="region of interest" description="Disordered" evidence="3">
    <location>
        <begin position="735"/>
        <end position="927"/>
    </location>
</feature>
<dbReference type="InParanoid" id="A0A316Z2D5"/>
<dbReference type="InterPro" id="IPR007577">
    <property type="entry name" value="GlycoTrfase_DXD_sugar-bd_CS"/>
</dbReference>
<proteinExistence type="inferred from homology"/>
<keyword evidence="2" id="KW-0808">Transferase</keyword>
<accession>A0A316Z2D5</accession>
<evidence type="ECO:0000256" key="4">
    <source>
        <dbReference type="SAM" id="Phobius"/>
    </source>
</evidence>
<feature type="compositionally biased region" description="Low complexity" evidence="3">
    <location>
        <begin position="622"/>
        <end position="654"/>
    </location>
</feature>
<feature type="compositionally biased region" description="Polar residues" evidence="3">
    <location>
        <begin position="867"/>
        <end position="877"/>
    </location>
</feature>
<evidence type="ECO:0000256" key="3">
    <source>
        <dbReference type="SAM" id="MobiDB-lite"/>
    </source>
</evidence>
<evidence type="ECO:0008006" key="7">
    <source>
        <dbReference type="Google" id="ProtNLM"/>
    </source>
</evidence>
<keyword evidence="4" id="KW-0472">Membrane</keyword>
<dbReference type="AlphaFoldDB" id="A0A316Z2D5"/>
<sequence length="927" mass="99439">MARLFSRRTTQLLLVLLGLFLGGTVVFLYAVNAYFSIDASAIIQPEELGSWEEIQWSGDVNQLPWSWRSKYPWLSKALNLRPSPTSASSILQDSSDKPSRVIAAPISEESRRLSEAIAKAQEEAARAAGWGDAEGQIFKPPGRDNSVKAWDPKDPPEKIPRIIHQTWKDNILPPVWQAVRDECAQMHPDYEYMLWTDADSRKFLVEHYSWFVPIFDAYPYPIQRADAIRYFILHHFGGIYMDLDVGCLRRFDPLLRFEVVLPKTIPVGVSNDVMLAAKGHPFMDHLIHNLVTFNHRYLTHYPTVMFSTGPMFVSASYGLYVDAHGQSMPSTSSNPAAGFSGIRVLPKPLYGKNAKPSEAPDAFFRHFYGSSWHANDADFLIFLRDHGRFLMFLGGCIVIYGLGRSLLPRLLGQVSLRVDGRRRSNTASGRRGGGGRWIQLPLSDPDARKLRKSLSNSKGSEKPNTRRKHSGTQTISAAAAAEAMASGSGSSTVRVAAPRPQRVSMPMFDLREGGGGEVGSEEEDDLGPGLNAEQGSVPESSGLLAWVRDGLARSRPSSSEGGLSETEVAEAADLARSGSASKYKARSKSFINFGGSGARGSSARGAGGMLYLPAYFVGDRGNSTGDSSSSVTSRTDDGTMASPTSSSVSSTPNSAWLGSTTATSSFTAPHSRTNSLGNWAASFFPTNGAIANTIRAASPSLQGMMATVGAGGRTPSPSRQFDVETGSEILPHLQRAARQHQHGGSSSSSSMGFSGSGLNMSSSTDSSEMEPLGSVEIHSPPSPPPAGAGRFAGTWTSQQQPSRFAEGEKGPASTEASTSSRLQIGATPGSDDLPGASTTRSNANRLVRRTSATNLGATVAGNEGDINVNNANVTNAGEDSPPPPYQQAMQAQQQQQERSEDDSLTSGTGSANDDKTPTLAARRFTGR</sequence>
<dbReference type="OrthoDB" id="3647at2759"/>
<dbReference type="Gene3D" id="3.90.550.20">
    <property type="match status" value="1"/>
</dbReference>
<evidence type="ECO:0000256" key="2">
    <source>
        <dbReference type="ARBA" id="ARBA00022679"/>
    </source>
</evidence>
<dbReference type="Proteomes" id="UP000245768">
    <property type="component" value="Unassembled WGS sequence"/>
</dbReference>
<dbReference type="InterPro" id="IPR051706">
    <property type="entry name" value="Glycosyltransferase_domain"/>
</dbReference>
<feature type="region of interest" description="Disordered" evidence="3">
    <location>
        <begin position="622"/>
        <end position="671"/>
    </location>
</feature>
<feature type="transmembrane region" description="Helical" evidence="4">
    <location>
        <begin position="12"/>
        <end position="35"/>
    </location>
</feature>
<feature type="compositionally biased region" description="Low complexity" evidence="3">
    <location>
        <begin position="886"/>
        <end position="896"/>
    </location>
</feature>
<name>A0A316Z2D5_9BASI</name>